<sequence length="115" mass="13740">MITVKAKKKYIEEIDRLLIMSNLEYTKNDRMYEINSSLHTINDLLKGYIKLTDEQKEELYKNDNGGINLYIDKVEDKYNPERNYNSYQIKDIDKDGNPTELEEDNTYDDIDEIFL</sequence>
<dbReference type="Proteomes" id="UP000260758">
    <property type="component" value="Unassembled WGS sequence"/>
</dbReference>
<reference evidence="1 2" key="1">
    <citation type="submission" date="2018-08" db="EMBL/GenBank/DDBJ databases">
        <title>A genome reference for cultivated species of the human gut microbiota.</title>
        <authorList>
            <person name="Zou Y."/>
            <person name="Xue W."/>
            <person name="Luo G."/>
        </authorList>
    </citation>
    <scope>NUCLEOTIDE SEQUENCE [LARGE SCALE GENOMIC DNA]</scope>
    <source>
        <strain evidence="1 2">OM07-13</strain>
    </source>
</reference>
<comment type="caution">
    <text evidence="1">The sequence shown here is derived from an EMBL/GenBank/DDBJ whole genome shotgun (WGS) entry which is preliminary data.</text>
</comment>
<evidence type="ECO:0000313" key="1">
    <source>
        <dbReference type="EMBL" id="RGM72143.1"/>
    </source>
</evidence>
<accession>A0A3E4YC50</accession>
<organism evidence="1 2">
    <name type="scientific">Agathobacter rectalis</name>
    <dbReference type="NCBI Taxonomy" id="39491"/>
    <lineage>
        <taxon>Bacteria</taxon>
        <taxon>Bacillati</taxon>
        <taxon>Bacillota</taxon>
        <taxon>Clostridia</taxon>
        <taxon>Lachnospirales</taxon>
        <taxon>Lachnospiraceae</taxon>
        <taxon>Agathobacter</taxon>
    </lineage>
</organism>
<name>A0A3E4YC50_9FIRM</name>
<dbReference type="EMBL" id="QSTP01000005">
    <property type="protein sequence ID" value="RGM72143.1"/>
    <property type="molecule type" value="Genomic_DNA"/>
</dbReference>
<gene>
    <name evidence="1" type="ORF">DXB99_06285</name>
</gene>
<dbReference type="RefSeq" id="WP_117718652.1">
    <property type="nucleotide sequence ID" value="NZ_QSTP01000005.1"/>
</dbReference>
<protein>
    <submittedName>
        <fullName evidence="1">Uncharacterized protein</fullName>
    </submittedName>
</protein>
<proteinExistence type="predicted"/>
<evidence type="ECO:0000313" key="2">
    <source>
        <dbReference type="Proteomes" id="UP000260758"/>
    </source>
</evidence>
<dbReference type="AlphaFoldDB" id="A0A3E4YC50"/>